<dbReference type="Gene3D" id="3.40.50.1110">
    <property type="entry name" value="SGNH hydrolase"/>
    <property type="match status" value="1"/>
</dbReference>
<dbReference type="InterPro" id="IPR036514">
    <property type="entry name" value="SGNH_hydro_sf"/>
</dbReference>
<comment type="caution">
    <text evidence="1">The sequence shown here is derived from an EMBL/GenBank/DDBJ whole genome shotgun (WGS) entry which is preliminary data.</text>
</comment>
<dbReference type="Proteomes" id="UP001642260">
    <property type="component" value="Unassembled WGS sequence"/>
</dbReference>
<organism evidence="1 2">
    <name type="scientific">Eruca vesicaria subsp. sativa</name>
    <name type="common">Garden rocket</name>
    <name type="synonym">Eruca sativa</name>
    <dbReference type="NCBI Taxonomy" id="29727"/>
    <lineage>
        <taxon>Eukaryota</taxon>
        <taxon>Viridiplantae</taxon>
        <taxon>Streptophyta</taxon>
        <taxon>Embryophyta</taxon>
        <taxon>Tracheophyta</taxon>
        <taxon>Spermatophyta</taxon>
        <taxon>Magnoliopsida</taxon>
        <taxon>eudicotyledons</taxon>
        <taxon>Gunneridae</taxon>
        <taxon>Pentapetalae</taxon>
        <taxon>rosids</taxon>
        <taxon>malvids</taxon>
        <taxon>Brassicales</taxon>
        <taxon>Brassicaceae</taxon>
        <taxon>Brassiceae</taxon>
        <taxon>Eruca</taxon>
    </lineage>
</organism>
<evidence type="ECO:0000313" key="1">
    <source>
        <dbReference type="EMBL" id="CAH8330972.1"/>
    </source>
</evidence>
<reference evidence="1 2" key="1">
    <citation type="submission" date="2022-03" db="EMBL/GenBank/DDBJ databases">
        <authorList>
            <person name="Macdonald S."/>
            <person name="Ahmed S."/>
            <person name="Newling K."/>
        </authorList>
    </citation>
    <scope>NUCLEOTIDE SEQUENCE [LARGE SCALE GENOMIC DNA]</scope>
</reference>
<proteinExistence type="predicted"/>
<dbReference type="EMBL" id="CAKOAT010116265">
    <property type="protein sequence ID" value="CAH8330972.1"/>
    <property type="molecule type" value="Genomic_DNA"/>
</dbReference>
<protein>
    <submittedName>
        <fullName evidence="1">Uncharacterized protein</fullName>
    </submittedName>
</protein>
<accession>A0ABC8JRH1</accession>
<gene>
    <name evidence="1" type="ORF">ERUC_LOCUS12251</name>
</gene>
<keyword evidence="2" id="KW-1185">Reference proteome</keyword>
<sequence length="80" mass="9374">MLNISVRNKHKDSVYQKLQKLLPKIEASLKGSKILYANVYDPMLDMMQNPNKYGISRSCFASFLALKRRREDVVEQGIWR</sequence>
<name>A0ABC8JRH1_ERUVS</name>
<dbReference type="AlphaFoldDB" id="A0ABC8JRH1"/>
<evidence type="ECO:0000313" key="2">
    <source>
        <dbReference type="Proteomes" id="UP001642260"/>
    </source>
</evidence>